<sequence>MDDTTHDENRVSDAVREPAPATGEARSGPDETPSGGRWGRFLRRWRYSFVGLVVATVFFCISLTPSLLPRGILFQGLISGLLAAIGYGLGTLGVWVARHLSGRPQPSPGPMAWKVFAALATVAAVTFLVLGAMWQREIHRLMDVDSPPGFAFVLVLPIAVVTAAGFVGLFRLLRRATRSLAGLLGRWIPAAAAQVIAATVVVVLLLGVLNGVVLDGMFAVADGAFRAVNGETRPDVEAPDDPMRSGGPDSLVSWESLGNQGRIFISGGPRTDALEDFGGTGAKPPIRVYVGLESAPTSRERAALAVRELQRTGAFQRRVLCVITTTGTGWVNRQAVEPLEYMYNGDTALVATQYSYLPSAISFLVDQSRAREAGRDLFDQVYGVWSRLPRDQRPKLLVFGESLGSFGAEAAFSGPDDIRNRTDGMLLIGPPNGNQLWGELVTDRDPGSSEVLPVYERGSTVRFAAVPADLDRPDTVWENPRVVYLQYPSDPITWWSPRLMVRRPDWLAEPRGSDVLPSMRWFPFVTFWQVSADMAFANGVPAGHGHNFGSLPVAAWARIAPPDGWTADRTTALTELMSSDG</sequence>
<dbReference type="Pfam" id="PF10081">
    <property type="entry name" value="Abhydrolase_9"/>
    <property type="match status" value="1"/>
</dbReference>
<dbReference type="RefSeq" id="WP_203992577.1">
    <property type="nucleotide sequence ID" value="NZ_BOPG01000019.1"/>
</dbReference>
<evidence type="ECO:0000313" key="5">
    <source>
        <dbReference type="EMBL" id="GIJ55574.1"/>
    </source>
</evidence>
<keyword evidence="2" id="KW-0472">Membrane</keyword>
<evidence type="ECO:0000259" key="4">
    <source>
        <dbReference type="Pfam" id="PF15420"/>
    </source>
</evidence>
<feature type="transmembrane region" description="Helical" evidence="2">
    <location>
        <begin position="149"/>
        <end position="172"/>
    </location>
</feature>
<feature type="transmembrane region" description="Helical" evidence="2">
    <location>
        <begin position="74"/>
        <end position="95"/>
    </location>
</feature>
<dbReference type="PIRSF" id="PIRSF007542">
    <property type="entry name" value="UCP007542"/>
    <property type="match status" value="1"/>
</dbReference>
<proteinExistence type="predicted"/>
<dbReference type="AlphaFoldDB" id="A0A8J3Z1I7"/>
<feature type="transmembrane region" description="Helical" evidence="2">
    <location>
        <begin position="184"/>
        <end position="209"/>
    </location>
</feature>
<dbReference type="InterPro" id="IPR012037">
    <property type="entry name" value="Alpha/beta-hydrolase_fam"/>
</dbReference>
<reference evidence="5" key="1">
    <citation type="submission" date="2021-01" db="EMBL/GenBank/DDBJ databases">
        <title>Whole genome shotgun sequence of Virgisporangium aurantiacum NBRC 16421.</title>
        <authorList>
            <person name="Komaki H."/>
            <person name="Tamura T."/>
        </authorList>
    </citation>
    <scope>NUCLEOTIDE SEQUENCE</scope>
    <source>
        <strain evidence="5">NBRC 16421</strain>
    </source>
</reference>
<keyword evidence="2" id="KW-1133">Transmembrane helix</keyword>
<evidence type="ECO:0000256" key="2">
    <source>
        <dbReference type="SAM" id="Phobius"/>
    </source>
</evidence>
<dbReference type="InterPro" id="IPR027788">
    <property type="entry name" value="Alpha/beta-hydrolase_N_dom"/>
</dbReference>
<feature type="transmembrane region" description="Helical" evidence="2">
    <location>
        <begin position="47"/>
        <end position="68"/>
    </location>
</feature>
<name>A0A8J3Z1I7_9ACTN</name>
<organism evidence="5 6">
    <name type="scientific">Virgisporangium aurantiacum</name>
    <dbReference type="NCBI Taxonomy" id="175570"/>
    <lineage>
        <taxon>Bacteria</taxon>
        <taxon>Bacillati</taxon>
        <taxon>Actinomycetota</taxon>
        <taxon>Actinomycetes</taxon>
        <taxon>Micromonosporales</taxon>
        <taxon>Micromonosporaceae</taxon>
        <taxon>Virgisporangium</taxon>
    </lineage>
</organism>
<feature type="domain" description="Alpha/beta-hydrolase catalytic" evidence="3">
    <location>
        <begin position="286"/>
        <end position="572"/>
    </location>
</feature>
<evidence type="ECO:0000313" key="6">
    <source>
        <dbReference type="Proteomes" id="UP000612585"/>
    </source>
</evidence>
<protein>
    <recommendedName>
        <fullName evidence="7">Alpha/beta-hydrolase family protein</fullName>
    </recommendedName>
</protein>
<feature type="compositionally biased region" description="Basic and acidic residues" evidence="1">
    <location>
        <begin position="1"/>
        <end position="16"/>
    </location>
</feature>
<dbReference type="Proteomes" id="UP000612585">
    <property type="component" value="Unassembled WGS sequence"/>
</dbReference>
<keyword evidence="2" id="KW-0812">Transmembrane</keyword>
<evidence type="ECO:0000259" key="3">
    <source>
        <dbReference type="Pfam" id="PF10081"/>
    </source>
</evidence>
<feature type="transmembrane region" description="Helical" evidence="2">
    <location>
        <begin position="115"/>
        <end position="134"/>
    </location>
</feature>
<evidence type="ECO:0000256" key="1">
    <source>
        <dbReference type="SAM" id="MobiDB-lite"/>
    </source>
</evidence>
<feature type="region of interest" description="Disordered" evidence="1">
    <location>
        <begin position="1"/>
        <end position="34"/>
    </location>
</feature>
<feature type="domain" description="Alpha/beta-hydrolase N-terminal" evidence="4">
    <location>
        <begin position="63"/>
        <end position="269"/>
    </location>
</feature>
<accession>A0A8J3Z1I7</accession>
<dbReference type="EMBL" id="BOPG01000019">
    <property type="protein sequence ID" value="GIJ55574.1"/>
    <property type="molecule type" value="Genomic_DNA"/>
</dbReference>
<comment type="caution">
    <text evidence="5">The sequence shown here is derived from an EMBL/GenBank/DDBJ whole genome shotgun (WGS) entry which is preliminary data.</text>
</comment>
<dbReference type="InterPro" id="IPR027787">
    <property type="entry name" value="Alpha/beta-hydrolase_catalytic"/>
</dbReference>
<dbReference type="Pfam" id="PF15420">
    <property type="entry name" value="Abhydrolase_9_N"/>
    <property type="match status" value="1"/>
</dbReference>
<gene>
    <name evidence="5" type="ORF">Vau01_030900</name>
</gene>
<keyword evidence="6" id="KW-1185">Reference proteome</keyword>
<evidence type="ECO:0008006" key="7">
    <source>
        <dbReference type="Google" id="ProtNLM"/>
    </source>
</evidence>